<reference evidence="1" key="1">
    <citation type="journal article" date="2008" name="Nature">
        <title>The amphioxus genome and the evolution of the chordate karyotype.</title>
        <authorList>
            <consortium name="US DOE Joint Genome Institute (JGI-PGF)"/>
            <person name="Putnam N.H."/>
            <person name="Butts T."/>
            <person name="Ferrier D.E.K."/>
            <person name="Furlong R.F."/>
            <person name="Hellsten U."/>
            <person name="Kawashima T."/>
            <person name="Robinson-Rechavi M."/>
            <person name="Shoguchi E."/>
            <person name="Terry A."/>
            <person name="Yu J.-K."/>
            <person name="Benito-Gutierrez E.L."/>
            <person name="Dubchak I."/>
            <person name="Garcia-Fernandez J."/>
            <person name="Gibson-Brown J.J."/>
            <person name="Grigoriev I.V."/>
            <person name="Horton A.C."/>
            <person name="de Jong P.J."/>
            <person name="Jurka J."/>
            <person name="Kapitonov V.V."/>
            <person name="Kohara Y."/>
            <person name="Kuroki Y."/>
            <person name="Lindquist E."/>
            <person name="Lucas S."/>
            <person name="Osoegawa K."/>
            <person name="Pennacchio L.A."/>
            <person name="Salamov A.A."/>
            <person name="Satou Y."/>
            <person name="Sauka-Spengler T."/>
            <person name="Schmutz J."/>
            <person name="Shin-I T."/>
            <person name="Toyoda A."/>
            <person name="Bronner-Fraser M."/>
            <person name="Fujiyama A."/>
            <person name="Holland L.Z."/>
            <person name="Holland P.W.H."/>
            <person name="Satoh N."/>
            <person name="Rokhsar D.S."/>
        </authorList>
    </citation>
    <scope>NUCLEOTIDE SEQUENCE [LARGE SCALE GENOMIC DNA]</scope>
    <source>
        <strain evidence="1">S238N-H82</strain>
        <tissue evidence="1">Testes</tissue>
    </source>
</reference>
<protein>
    <submittedName>
        <fullName evidence="1">Uncharacterized protein</fullName>
    </submittedName>
</protein>
<proteinExistence type="predicted"/>
<dbReference type="InParanoid" id="C3ZLY4"/>
<gene>
    <name evidence="1" type="ORF">BRAFLDRAFT_86331</name>
</gene>
<name>C3ZLY4_BRAFL</name>
<dbReference type="AlphaFoldDB" id="C3ZLY4"/>
<dbReference type="EMBL" id="GG666642">
    <property type="protein sequence ID" value="EEN46465.1"/>
    <property type="molecule type" value="Genomic_DNA"/>
</dbReference>
<evidence type="ECO:0000313" key="1">
    <source>
        <dbReference type="EMBL" id="EEN46465.1"/>
    </source>
</evidence>
<organism>
    <name type="scientific">Branchiostoma floridae</name>
    <name type="common">Florida lancelet</name>
    <name type="synonym">Amphioxus</name>
    <dbReference type="NCBI Taxonomy" id="7739"/>
    <lineage>
        <taxon>Eukaryota</taxon>
        <taxon>Metazoa</taxon>
        <taxon>Chordata</taxon>
        <taxon>Cephalochordata</taxon>
        <taxon>Leptocardii</taxon>
        <taxon>Amphioxiformes</taxon>
        <taxon>Branchiostomatidae</taxon>
        <taxon>Branchiostoma</taxon>
    </lineage>
</organism>
<accession>C3ZLY4</accession>
<sequence length="182" mass="20983">MRRRFLDVFPCLVMKHWLRRRSTPMAGPCLLCRVQTFQTIPGEATRGYASASSHCCNIQKAHQLSNSSCRFVAPRGKRRIHAVVSKPQLFTQKTSQQGLTSMPPTLMRILLTSTPARVSRGDVSMRPQSCVEMKLNMIMEEQGDDNVFLEETLPSPQRIFNDSEVCQWKLQRKFLMRRPTFH</sequence>